<evidence type="ECO:0000256" key="1">
    <source>
        <dbReference type="ARBA" id="ARBA00000898"/>
    </source>
</evidence>
<dbReference type="PANTHER" id="PTHR21485:SF6">
    <property type="entry name" value="N-ACYLNEURAMINATE CYTIDYLYLTRANSFERASE-RELATED"/>
    <property type="match status" value="1"/>
</dbReference>
<dbReference type="Gene3D" id="3.40.50.1000">
    <property type="entry name" value="HAD superfamily/HAD-like"/>
    <property type="match status" value="1"/>
</dbReference>
<evidence type="ECO:0000256" key="2">
    <source>
        <dbReference type="ARBA" id="ARBA00001946"/>
    </source>
</evidence>
<evidence type="ECO:0000256" key="12">
    <source>
        <dbReference type="PIRNR" id="PIRNR006118"/>
    </source>
</evidence>
<comment type="catalytic activity">
    <reaction evidence="1 12">
        <text>3-deoxy-alpha-D-manno-2-octulosonate-8-phosphate + H2O = 3-deoxy-alpha-D-manno-oct-2-ulosonate + phosphate</text>
        <dbReference type="Rhea" id="RHEA:11500"/>
        <dbReference type="ChEBI" id="CHEBI:15377"/>
        <dbReference type="ChEBI" id="CHEBI:43474"/>
        <dbReference type="ChEBI" id="CHEBI:85985"/>
        <dbReference type="ChEBI" id="CHEBI:85986"/>
        <dbReference type="EC" id="3.1.3.45"/>
    </reaction>
</comment>
<keyword evidence="7 12" id="KW-0479">Metal-binding</keyword>
<comment type="similarity">
    <text evidence="3 12">Belongs to the KdsC family.</text>
</comment>
<evidence type="ECO:0000256" key="9">
    <source>
        <dbReference type="ARBA" id="ARBA00022842"/>
    </source>
</evidence>
<dbReference type="GO" id="GO:0016787">
    <property type="term" value="F:hydrolase activity"/>
    <property type="evidence" value="ECO:0007669"/>
    <property type="project" value="UniProtKB-KW"/>
</dbReference>
<evidence type="ECO:0000256" key="7">
    <source>
        <dbReference type="ARBA" id="ARBA00022723"/>
    </source>
</evidence>
<evidence type="ECO:0000256" key="6">
    <source>
        <dbReference type="ARBA" id="ARBA00020092"/>
    </source>
</evidence>
<dbReference type="EMBL" id="BAAAET010000002">
    <property type="protein sequence ID" value="GAA0689563.1"/>
    <property type="molecule type" value="Genomic_DNA"/>
</dbReference>
<keyword evidence="8 12" id="KW-0378">Hydrolase</keyword>
<evidence type="ECO:0000256" key="11">
    <source>
        <dbReference type="ARBA" id="ARBA00031051"/>
    </source>
</evidence>
<dbReference type="EC" id="3.1.3.45" evidence="5 12"/>
<reference evidence="14" key="1">
    <citation type="journal article" date="2019" name="Int. J. Syst. Evol. Microbiol.">
        <title>The Global Catalogue of Microorganisms (GCM) 10K type strain sequencing project: providing services to taxonomists for standard genome sequencing and annotation.</title>
        <authorList>
            <consortium name="The Broad Institute Genomics Platform"/>
            <consortium name="The Broad Institute Genome Sequencing Center for Infectious Disease"/>
            <person name="Wu L."/>
            <person name="Ma J."/>
        </authorList>
    </citation>
    <scope>NUCLEOTIDE SEQUENCE [LARGE SCALE GENOMIC DNA]</scope>
    <source>
        <strain evidence="14">JCM 15134</strain>
    </source>
</reference>
<evidence type="ECO:0000256" key="4">
    <source>
        <dbReference type="ARBA" id="ARBA00011881"/>
    </source>
</evidence>
<dbReference type="Pfam" id="PF08282">
    <property type="entry name" value="Hydrolase_3"/>
    <property type="match status" value="1"/>
</dbReference>
<keyword evidence="9 12" id="KW-0460">Magnesium</keyword>
<organism evidence="13 14">
    <name type="scientific">Marinobacterium maritimum</name>
    <dbReference type="NCBI Taxonomy" id="500162"/>
    <lineage>
        <taxon>Bacteria</taxon>
        <taxon>Pseudomonadati</taxon>
        <taxon>Pseudomonadota</taxon>
        <taxon>Gammaproteobacteria</taxon>
        <taxon>Oceanospirillales</taxon>
        <taxon>Oceanospirillaceae</taxon>
        <taxon>Marinobacterium</taxon>
    </lineage>
</organism>
<comment type="function">
    <text evidence="12">Catalyzes the hydrolysis of 3-deoxy-D-manno-octulosonate 8-phosphate (KDO 8-P) to 3-deoxy-D-manno-octulosonate (KDO) and inorganic phosphate.</text>
</comment>
<dbReference type="InterPro" id="IPR050793">
    <property type="entry name" value="CMP-NeuNAc_synthase"/>
</dbReference>
<accession>A0ABP3TDI2</accession>
<dbReference type="SFLD" id="SFLDS00003">
    <property type="entry name" value="Haloacid_Dehalogenase"/>
    <property type="match status" value="1"/>
</dbReference>
<evidence type="ECO:0000256" key="3">
    <source>
        <dbReference type="ARBA" id="ARBA00005893"/>
    </source>
</evidence>
<comment type="subunit">
    <text evidence="4 12">Homotetramer.</text>
</comment>
<dbReference type="Proteomes" id="UP001499915">
    <property type="component" value="Unassembled WGS sequence"/>
</dbReference>
<dbReference type="CDD" id="cd01630">
    <property type="entry name" value="HAD_KDO-like"/>
    <property type="match status" value="1"/>
</dbReference>
<dbReference type="InterPro" id="IPR023214">
    <property type="entry name" value="HAD_sf"/>
</dbReference>
<comment type="cofactor">
    <cofactor evidence="2 12">
        <name>Mg(2+)</name>
        <dbReference type="ChEBI" id="CHEBI:18420"/>
    </cofactor>
</comment>
<evidence type="ECO:0000313" key="13">
    <source>
        <dbReference type="EMBL" id="GAA0689563.1"/>
    </source>
</evidence>
<keyword evidence="10 12" id="KW-0448">Lipopolysaccharide biosynthesis</keyword>
<protein>
    <recommendedName>
        <fullName evidence="6 12">3-deoxy-D-manno-octulosonate 8-phosphate phosphatase KdsC</fullName>
        <ecNumber evidence="5 12">3.1.3.45</ecNumber>
    </recommendedName>
    <alternativeName>
        <fullName evidence="11 12">KDO 8-P phosphatase</fullName>
    </alternativeName>
</protein>
<dbReference type="InterPro" id="IPR036412">
    <property type="entry name" value="HAD-like_sf"/>
</dbReference>
<evidence type="ECO:0000256" key="8">
    <source>
        <dbReference type="ARBA" id="ARBA00022801"/>
    </source>
</evidence>
<dbReference type="PANTHER" id="PTHR21485">
    <property type="entry name" value="HAD SUPERFAMILY MEMBERS CMAS AND KDSC"/>
    <property type="match status" value="1"/>
</dbReference>
<gene>
    <name evidence="13" type="ORF">GCM10009104_15080</name>
</gene>
<evidence type="ECO:0000313" key="14">
    <source>
        <dbReference type="Proteomes" id="UP001499915"/>
    </source>
</evidence>
<evidence type="ECO:0000256" key="5">
    <source>
        <dbReference type="ARBA" id="ARBA00013066"/>
    </source>
</evidence>
<comment type="caution">
    <text evidence="13">The sequence shown here is derived from an EMBL/GenBank/DDBJ whole genome shotgun (WGS) entry which is preliminary data.</text>
</comment>
<dbReference type="PIRSF" id="PIRSF006118">
    <property type="entry name" value="KDO8-P_Ptase"/>
    <property type="match status" value="1"/>
</dbReference>
<proteinExistence type="inferred from homology"/>
<dbReference type="SFLD" id="SFLDG01138">
    <property type="entry name" value="C1.6.2:_Deoxy-d-mannose-octulo"/>
    <property type="match status" value="1"/>
</dbReference>
<evidence type="ECO:0000256" key="10">
    <source>
        <dbReference type="ARBA" id="ARBA00022985"/>
    </source>
</evidence>
<name>A0ABP3TDI2_9GAMM</name>
<dbReference type="SUPFAM" id="SSF56784">
    <property type="entry name" value="HAD-like"/>
    <property type="match status" value="1"/>
</dbReference>
<dbReference type="RefSeq" id="WP_343804534.1">
    <property type="nucleotide sequence ID" value="NZ_BAAAET010000002.1"/>
</dbReference>
<dbReference type="InterPro" id="IPR010023">
    <property type="entry name" value="KdsC_fam"/>
</dbReference>
<dbReference type="NCBIfam" id="TIGR01670">
    <property type="entry name" value="KdsC-phosphatas"/>
    <property type="match status" value="1"/>
</dbReference>
<keyword evidence="14" id="KW-1185">Reference proteome</keyword>
<dbReference type="SFLD" id="SFLDG01136">
    <property type="entry name" value="C1.6:_Phosphoserine_Phosphatas"/>
    <property type="match status" value="1"/>
</dbReference>
<sequence>MHLDSLSPQLREALAGIRLAVFDVDGILTDGRLNFLADGREVKSFHTLDGLGIKLLQRCGIETAIITGRRSPQVEQRAEALGITYLRQGREDKLVALDELWSQSGHCAADTAYIGDDLPDLAAIRASAFGACVPNGHPLVRKEADWVTSAAGGKGAAREFCELILAAQGKLDAIYAEYRGC</sequence>